<accession>A0ABV5F0Z8</accession>
<reference evidence="2 3" key="1">
    <citation type="submission" date="2024-09" db="EMBL/GenBank/DDBJ databases">
        <authorList>
            <person name="Sun Q."/>
            <person name="Mori K."/>
        </authorList>
    </citation>
    <scope>NUCLEOTIDE SEQUENCE [LARGE SCALE GENOMIC DNA]</scope>
    <source>
        <strain evidence="2 3">CECT 8286</strain>
    </source>
</reference>
<dbReference type="Pfam" id="PF11751">
    <property type="entry name" value="PorP_SprF"/>
    <property type="match status" value="1"/>
</dbReference>
<keyword evidence="1" id="KW-0732">Signal</keyword>
<dbReference type="EMBL" id="JBHMEZ010000010">
    <property type="protein sequence ID" value="MFB9053126.1"/>
    <property type="molecule type" value="Genomic_DNA"/>
</dbReference>
<dbReference type="InterPro" id="IPR019861">
    <property type="entry name" value="PorP/SprF_Bacteroidetes"/>
</dbReference>
<evidence type="ECO:0000313" key="2">
    <source>
        <dbReference type="EMBL" id="MFB9053126.1"/>
    </source>
</evidence>
<dbReference type="NCBIfam" id="TIGR03519">
    <property type="entry name" value="T9SS_PorP_fam"/>
    <property type="match status" value="1"/>
</dbReference>
<dbReference type="Proteomes" id="UP001589605">
    <property type="component" value="Unassembled WGS sequence"/>
</dbReference>
<dbReference type="RefSeq" id="WP_382382307.1">
    <property type="nucleotide sequence ID" value="NZ_JBHMEZ010000010.1"/>
</dbReference>
<organism evidence="2 3">
    <name type="scientific">Formosa undariae</name>
    <dbReference type="NCBI Taxonomy" id="1325436"/>
    <lineage>
        <taxon>Bacteria</taxon>
        <taxon>Pseudomonadati</taxon>
        <taxon>Bacteroidota</taxon>
        <taxon>Flavobacteriia</taxon>
        <taxon>Flavobacteriales</taxon>
        <taxon>Flavobacteriaceae</taxon>
        <taxon>Formosa</taxon>
    </lineage>
</organism>
<evidence type="ECO:0000256" key="1">
    <source>
        <dbReference type="SAM" id="SignalP"/>
    </source>
</evidence>
<keyword evidence="3" id="KW-1185">Reference proteome</keyword>
<name>A0ABV5F0Z8_9FLAO</name>
<comment type="caution">
    <text evidence="2">The sequence shown here is derived from an EMBL/GenBank/DDBJ whole genome shotgun (WGS) entry which is preliminary data.</text>
</comment>
<feature type="signal peptide" evidence="1">
    <location>
        <begin position="1"/>
        <end position="31"/>
    </location>
</feature>
<gene>
    <name evidence="2" type="ORF">ACFFVB_08535</name>
</gene>
<evidence type="ECO:0000313" key="3">
    <source>
        <dbReference type="Proteomes" id="UP001589605"/>
    </source>
</evidence>
<sequence>MNKIRMTSKKENISVLVLLLSLFFMTPEVHAQQDSQYTQYMYNTVSINPAYAGSRESLSMLGIYRNQWVGLDGAPETLNFSAHSPIGIKGVGVGVGFFSDKIGPTSEDLLSVDFSYTINLANDLKLAFGVKGGISMWNLDPTKLNIQNQNDVTLNQQSHNSPIVGTGLYLYSEKWYVGLSTPNFLETTHYDDIQASTFTERAHLYLIGGYVFKMNSGLKLKPAFLVKSVAGSPLALDLSLNALINNGLTVGFSYRLDAAVSVLAGFQLTDTIMIGYAYDYDTTELGNYNDGSHEILLRFELGTRRSGIVNPRFF</sequence>
<proteinExistence type="predicted"/>
<feature type="chain" id="PRO_5046672417" evidence="1">
    <location>
        <begin position="32"/>
        <end position="314"/>
    </location>
</feature>
<protein>
    <submittedName>
        <fullName evidence="2">Type IX secretion system membrane protein PorP/SprF</fullName>
    </submittedName>
</protein>